<name>A0A5C2S1L5_9APHY</name>
<gene>
    <name evidence="3" type="ORF">L227DRAFT_613719</name>
</gene>
<keyword evidence="2" id="KW-1133">Transmembrane helix</keyword>
<evidence type="ECO:0000313" key="3">
    <source>
        <dbReference type="EMBL" id="RPD57403.1"/>
    </source>
</evidence>
<protein>
    <submittedName>
        <fullName evidence="3">Uncharacterized protein</fullName>
    </submittedName>
</protein>
<keyword evidence="2" id="KW-0812">Transmembrane</keyword>
<dbReference type="AlphaFoldDB" id="A0A5C2S1L5"/>
<evidence type="ECO:0000256" key="1">
    <source>
        <dbReference type="SAM" id="MobiDB-lite"/>
    </source>
</evidence>
<accession>A0A5C2S1L5</accession>
<feature type="compositionally biased region" description="Acidic residues" evidence="1">
    <location>
        <begin position="288"/>
        <end position="298"/>
    </location>
</feature>
<organism evidence="3 4">
    <name type="scientific">Lentinus tigrinus ALCF2SS1-6</name>
    <dbReference type="NCBI Taxonomy" id="1328759"/>
    <lineage>
        <taxon>Eukaryota</taxon>
        <taxon>Fungi</taxon>
        <taxon>Dikarya</taxon>
        <taxon>Basidiomycota</taxon>
        <taxon>Agaricomycotina</taxon>
        <taxon>Agaricomycetes</taxon>
        <taxon>Polyporales</taxon>
        <taxon>Polyporaceae</taxon>
        <taxon>Lentinus</taxon>
    </lineage>
</organism>
<feature type="compositionally biased region" description="Polar residues" evidence="1">
    <location>
        <begin position="152"/>
        <end position="161"/>
    </location>
</feature>
<proteinExistence type="predicted"/>
<feature type="region of interest" description="Disordered" evidence="1">
    <location>
        <begin position="285"/>
        <end position="323"/>
    </location>
</feature>
<feature type="transmembrane region" description="Helical" evidence="2">
    <location>
        <begin position="116"/>
        <end position="136"/>
    </location>
</feature>
<keyword evidence="4" id="KW-1185">Reference proteome</keyword>
<reference evidence="3" key="1">
    <citation type="journal article" date="2018" name="Genome Biol. Evol.">
        <title>Genomics and development of Lentinus tigrinus, a white-rot wood-decaying mushroom with dimorphic fruiting bodies.</title>
        <authorList>
            <person name="Wu B."/>
            <person name="Xu Z."/>
            <person name="Knudson A."/>
            <person name="Carlson A."/>
            <person name="Chen N."/>
            <person name="Kovaka S."/>
            <person name="LaButti K."/>
            <person name="Lipzen A."/>
            <person name="Pennachio C."/>
            <person name="Riley R."/>
            <person name="Schakwitz W."/>
            <person name="Umezawa K."/>
            <person name="Ohm R.A."/>
            <person name="Grigoriev I.V."/>
            <person name="Nagy L.G."/>
            <person name="Gibbons J."/>
            <person name="Hibbett D."/>
        </authorList>
    </citation>
    <scope>NUCLEOTIDE SEQUENCE [LARGE SCALE GENOMIC DNA]</scope>
    <source>
        <strain evidence="3">ALCF2SS1-6</strain>
    </source>
</reference>
<evidence type="ECO:0000256" key="2">
    <source>
        <dbReference type="SAM" id="Phobius"/>
    </source>
</evidence>
<keyword evidence="2" id="KW-0472">Membrane</keyword>
<dbReference type="Proteomes" id="UP000313359">
    <property type="component" value="Unassembled WGS sequence"/>
</dbReference>
<sequence length="323" mass="34857">MDSMVYLAIFGLSFTGGFLTPLGSWLAGVASRTSPIPVSPVLHTISGLVAILACLFILTHILLSNIQLAVDVRHACQRILQAVWLERAGYVLRQAVEGSRTPGEDLLRIPARMEVFNFWVSCAVYYVLLSVVQAACHLGRNIGARKGWGSDKASQLTSGKQEPQACTARRVEPLSEYASPPPERYRLTVFQYFRDDTLSMPGFRNAITSEHGILKALFTGLVTVDELRAVDLTVSIPGVQYAIPSLDLHEGGQASRDPLGRLPVQYQMPLDLPAGRVVLDVLLSPADGGEEDGDEDSNADGNGEVDHTLQGSSTGDGETSVLP</sequence>
<feature type="transmembrane region" description="Helical" evidence="2">
    <location>
        <begin position="6"/>
        <end position="29"/>
    </location>
</feature>
<feature type="transmembrane region" description="Helical" evidence="2">
    <location>
        <begin position="41"/>
        <end position="63"/>
    </location>
</feature>
<feature type="compositionally biased region" description="Polar residues" evidence="1">
    <location>
        <begin position="309"/>
        <end position="323"/>
    </location>
</feature>
<dbReference type="EMBL" id="ML122281">
    <property type="protein sequence ID" value="RPD57403.1"/>
    <property type="molecule type" value="Genomic_DNA"/>
</dbReference>
<evidence type="ECO:0000313" key="4">
    <source>
        <dbReference type="Proteomes" id="UP000313359"/>
    </source>
</evidence>
<feature type="region of interest" description="Disordered" evidence="1">
    <location>
        <begin position="148"/>
        <end position="179"/>
    </location>
</feature>